<proteinExistence type="predicted"/>
<dbReference type="AlphaFoldDB" id="A0A183DCK7"/>
<dbReference type="Proteomes" id="UP000271098">
    <property type="component" value="Unassembled WGS sequence"/>
</dbReference>
<reference evidence="1 2" key="2">
    <citation type="submission" date="2018-11" db="EMBL/GenBank/DDBJ databases">
        <authorList>
            <consortium name="Pathogen Informatics"/>
        </authorList>
    </citation>
    <scope>NUCLEOTIDE SEQUENCE [LARGE SCALE GENOMIC DNA]</scope>
</reference>
<evidence type="ECO:0000313" key="2">
    <source>
        <dbReference type="Proteomes" id="UP000271098"/>
    </source>
</evidence>
<sequence length="82" mass="8956">MQIGNNFSNRVKRQWDGMGYSPYQYTYKYKTPFYKVKIKTPYPIGDAGGQFGGGGFGGPYGGGFGGGFGYPGFHQPFGFGWG</sequence>
<evidence type="ECO:0000313" key="3">
    <source>
        <dbReference type="WBParaSite" id="GPUH_0000645701-mRNA-1"/>
    </source>
</evidence>
<dbReference type="OrthoDB" id="5836243at2759"/>
<evidence type="ECO:0000313" key="1">
    <source>
        <dbReference type="EMBL" id="VDK54764.1"/>
    </source>
</evidence>
<organism evidence="3">
    <name type="scientific">Gongylonema pulchrum</name>
    <dbReference type="NCBI Taxonomy" id="637853"/>
    <lineage>
        <taxon>Eukaryota</taxon>
        <taxon>Metazoa</taxon>
        <taxon>Ecdysozoa</taxon>
        <taxon>Nematoda</taxon>
        <taxon>Chromadorea</taxon>
        <taxon>Rhabditida</taxon>
        <taxon>Spirurina</taxon>
        <taxon>Spiruromorpha</taxon>
        <taxon>Spiruroidea</taxon>
        <taxon>Gongylonematidae</taxon>
        <taxon>Gongylonema</taxon>
    </lineage>
</organism>
<dbReference type="EMBL" id="UYRT01015160">
    <property type="protein sequence ID" value="VDK54764.1"/>
    <property type="molecule type" value="Genomic_DNA"/>
</dbReference>
<protein>
    <submittedName>
        <fullName evidence="3">Spore coat protein</fullName>
    </submittedName>
</protein>
<accession>A0A183DCK7</accession>
<keyword evidence="2" id="KW-1185">Reference proteome</keyword>
<gene>
    <name evidence="1" type="ORF">GPUH_LOCUS6446</name>
</gene>
<name>A0A183DCK7_9BILA</name>
<dbReference type="WBParaSite" id="GPUH_0000645701-mRNA-1">
    <property type="protein sequence ID" value="GPUH_0000645701-mRNA-1"/>
    <property type="gene ID" value="GPUH_0000645701"/>
</dbReference>
<reference evidence="3" key="1">
    <citation type="submission" date="2016-06" db="UniProtKB">
        <authorList>
            <consortium name="WormBaseParasite"/>
        </authorList>
    </citation>
    <scope>IDENTIFICATION</scope>
</reference>